<name>M5RUR6_9BACT</name>
<reference evidence="1 2" key="1">
    <citation type="journal article" date="2013" name="Mar. Genomics">
        <title>Expression of sulfatases in Rhodopirellula baltica and the diversity of sulfatases in the genus Rhodopirellula.</title>
        <authorList>
            <person name="Wegner C.E."/>
            <person name="Richter-Heitmann T."/>
            <person name="Klindworth A."/>
            <person name="Klockow C."/>
            <person name="Richter M."/>
            <person name="Achstetter T."/>
            <person name="Glockner F.O."/>
            <person name="Harder J."/>
        </authorList>
    </citation>
    <scope>NUCLEOTIDE SEQUENCE [LARGE SCALE GENOMIC DNA]</scope>
    <source>
        <strain evidence="1 2">SM1</strain>
    </source>
</reference>
<evidence type="ECO:0000313" key="1">
    <source>
        <dbReference type="EMBL" id="EMI19137.1"/>
    </source>
</evidence>
<sequence>MFSIFVLGRVQAASPPNIVFVLCDDHRFDCLGAAGHPFIESPILIRSLATERC</sequence>
<dbReference type="EMBL" id="ANOG01000567">
    <property type="protein sequence ID" value="EMI19137.1"/>
    <property type="molecule type" value="Genomic_DNA"/>
</dbReference>
<comment type="caution">
    <text evidence="1">The sequence shown here is derived from an EMBL/GenBank/DDBJ whole genome shotgun (WGS) entry which is preliminary data.</text>
</comment>
<gene>
    <name evidence="1" type="ORF">RMSM_03936</name>
</gene>
<keyword evidence="2" id="KW-1185">Reference proteome</keyword>
<organism evidence="1 2">
    <name type="scientific">Rhodopirellula maiorica SM1</name>
    <dbReference type="NCBI Taxonomy" id="1265738"/>
    <lineage>
        <taxon>Bacteria</taxon>
        <taxon>Pseudomonadati</taxon>
        <taxon>Planctomycetota</taxon>
        <taxon>Planctomycetia</taxon>
        <taxon>Pirellulales</taxon>
        <taxon>Pirellulaceae</taxon>
        <taxon>Novipirellula</taxon>
    </lineage>
</organism>
<evidence type="ECO:0000313" key="2">
    <source>
        <dbReference type="Proteomes" id="UP000011991"/>
    </source>
</evidence>
<dbReference type="SUPFAM" id="SSF53649">
    <property type="entry name" value="Alkaline phosphatase-like"/>
    <property type="match status" value="1"/>
</dbReference>
<dbReference type="Proteomes" id="UP000011991">
    <property type="component" value="Unassembled WGS sequence"/>
</dbReference>
<protein>
    <recommendedName>
        <fullName evidence="3">Sulfatase N-terminal domain-containing protein</fullName>
    </recommendedName>
</protein>
<dbReference type="Gene3D" id="3.40.720.10">
    <property type="entry name" value="Alkaline Phosphatase, subunit A"/>
    <property type="match status" value="1"/>
</dbReference>
<proteinExistence type="predicted"/>
<dbReference type="InterPro" id="IPR017850">
    <property type="entry name" value="Alkaline_phosphatase_core_sf"/>
</dbReference>
<dbReference type="PATRIC" id="fig|1265738.3.peg.3938"/>
<accession>M5RUR6</accession>
<evidence type="ECO:0008006" key="3">
    <source>
        <dbReference type="Google" id="ProtNLM"/>
    </source>
</evidence>
<dbReference type="AlphaFoldDB" id="M5RUR6"/>